<sequence length="1725" mass="191032">MRTFKNCRAGRECFPSLGFEKCRLVCRTVSGQTFPASRFKRYQPLLYSPLRHPVYYPPHHPKPAATPAPVRIIRPHYRNLAQFSGTIRTLHKPTLPHSSCTCYSGALLLLIVSARPKQYLPFYALLTIILSLIVIRLFSLSILGPTSISGYFSALNTQNPAYDLNRDGLVTGADYTLLLRRIEPEPSVKGLATAQANDETIANLNLPSVQNFGSDDFNGAATLSYPLELPPGPAGITPTLSLTYSSASVDDLYLGTFTNLRSSPDHPYQNQSGLVGLGWNLGGIQYIARDTNGTYRLLEDDKFILSFAGGGASLAKESDDGSYSVWRTVPNLKIKVERWAKCKQTGNSQANICRHHWLVTAGDGTKYYFGSQNITPAWQRPLDPDTNEDLKNKESEWYPLYDNDSNPIGSRAWQVWGWDAVGYHALETRWYLSKTESIFDKDTIPVEINYTYSLNIEPARRGGDSYTPAVYPSAISWGKHELTFPREPRLDYKIHEGDNSDPPHPTRFKDRLKKIIIKTNSKIRGVYKLEYQYGWDKSKHADNGNGIPDNDGEVKSGQVIHSLLTKITRFSDDPDTNPAAKRLPGYTFSYGPNCDNFTGGCPLTSFVTTGTSAVAKTPYDFFLVTADNGLGGKTTYEYFKDTNNSHTVNIKYCDRDKITLDNKICKTDNELNTQRHRLSAKITEDGMGNSVRTVFNYGGAGTTLGLGSVSSYKESDEATTTFNNFANFEFLGYPEVEVTTYEKGSSSQAAAKSKSFFYQALETGNCFKPSPLKGIAYKTINYTAGNTNRSTETTSAYTVRFGPMFGPWQGAYDWDINTKCGDYDPQSTVSLVIPRDTVNKEIVAGTPKLCTRIQTDHRKLDLSDDIYAQLHIATNYGKVSCSDPNQDDNSDTKKITYTDYTAADTLRWILPLPNQTWISDSSGGTKFNHSQTTYNSLGQPTRISQMQNGSAYASASLTYDSAYPWLLTKSTDPLGRNTSTTYDNIFHLYPIKITNHLGQSAVTTYDFNTTDSAHPNKGGVLGLPVAVSDVNGAQTTYVYDVFGRLVETYLPGKKPGGTAKPNSFSKYYYFNDSDISPCNEANHCLTDLGRQAGGKGPKILVTQGTRFDDSGVSGKVSAAHTYYNGLGQTVQARQLWYENQWSNAGIPVENEYRDLLTSQTYTALGQIEYQSLTYTAAPYTPGAKSSYDNRNIVSTGGIPKIKYTYDGLGRITMTNYPDASFDKTEYDIDGNPLVVKYSNKNCYDPDPATPCTTKTATADAFGQTLTTLETSGSKNLTTGFQYHPVLGQVIQTKDPLGNVVNRVEYDVLGRKTKLWDVDMSPAMTGDANSWRYEYDKANNLTKQTNPKGEVTSFSYDGLNRLLTKSLGGTLLLQNIYDTCTSGKGRVCATRSYNPDTAKMILNDQLQYDKRGRVTKDTLTLSNLPNSALNNQKFITLYSYDQGGRIKSQVRFGNTAIGLPAEPLTYTYDRPYPVSLVGNSTYVTQAKYNQNGQLIKFTSGNGVANTFSYDPNNQRLNTLKIQGPNLSDADELLLSYTYDWVGNIKKITDDNPLVPVSSPFHLTQNFTYDGLSRLTAVSGAYSAGFSYDDLGNIKTKTEGPQSVALSYGNFGSSFYHRPQTGTVLGRSVNYAYDALGNLTSDTQKTYTYDKDNRLAKSAPTVSVDTGLKETKFLYSSSGARIAKLVTGGESTYYINPDIEINIPVPGTINWTQNYYFSGKLVAVRKK</sequence>
<dbReference type="Pfam" id="PF05593">
    <property type="entry name" value="RHS_repeat"/>
    <property type="match status" value="2"/>
</dbReference>
<dbReference type="InterPro" id="IPR056823">
    <property type="entry name" value="TEN-like_YD-shell"/>
</dbReference>
<proteinExistence type="predicted"/>
<dbReference type="EMBL" id="LCPP01000035">
    <property type="protein sequence ID" value="KKU99186.1"/>
    <property type="molecule type" value="Genomic_DNA"/>
</dbReference>
<name>A0A0G1UYQ0_9BACT</name>
<dbReference type="PANTHER" id="PTHR32305:SF15">
    <property type="entry name" value="PROTEIN RHSA-RELATED"/>
    <property type="match status" value="1"/>
</dbReference>
<keyword evidence="2" id="KW-0812">Transmembrane</keyword>
<protein>
    <submittedName>
        <fullName evidence="4">Rhs family protein</fullName>
    </submittedName>
</protein>
<dbReference type="Pfam" id="PF25023">
    <property type="entry name" value="TEN_YD-shell"/>
    <property type="match status" value="1"/>
</dbReference>
<keyword evidence="2" id="KW-0472">Membrane</keyword>
<dbReference type="Proteomes" id="UP000034637">
    <property type="component" value="Unassembled WGS sequence"/>
</dbReference>
<evidence type="ECO:0000256" key="1">
    <source>
        <dbReference type="ARBA" id="ARBA00022737"/>
    </source>
</evidence>
<evidence type="ECO:0000313" key="4">
    <source>
        <dbReference type="EMBL" id="KKU99186.1"/>
    </source>
</evidence>
<organism evidence="4 5">
    <name type="scientific">Candidatus Amesbacteria bacterium GW2011_GWA1_48_9</name>
    <dbReference type="NCBI Taxonomy" id="1618355"/>
    <lineage>
        <taxon>Bacteria</taxon>
        <taxon>Candidatus Amesiibacteriota</taxon>
    </lineage>
</organism>
<dbReference type="PANTHER" id="PTHR32305">
    <property type="match status" value="1"/>
</dbReference>
<dbReference type="Gene3D" id="2.180.10.10">
    <property type="entry name" value="RHS repeat-associated core"/>
    <property type="match status" value="2"/>
</dbReference>
<comment type="caution">
    <text evidence="4">The sequence shown here is derived from an EMBL/GenBank/DDBJ whole genome shotgun (WGS) entry which is preliminary data.</text>
</comment>
<feature type="transmembrane region" description="Helical" evidence="2">
    <location>
        <begin position="122"/>
        <end position="143"/>
    </location>
</feature>
<dbReference type="InterPro" id="IPR031325">
    <property type="entry name" value="RHS_repeat"/>
</dbReference>
<evidence type="ECO:0000313" key="5">
    <source>
        <dbReference type="Proteomes" id="UP000034637"/>
    </source>
</evidence>
<keyword evidence="1" id="KW-0677">Repeat</keyword>
<keyword evidence="2" id="KW-1133">Transmembrane helix</keyword>
<dbReference type="InterPro" id="IPR050708">
    <property type="entry name" value="T6SS_VgrG/RHS"/>
</dbReference>
<dbReference type="InterPro" id="IPR006530">
    <property type="entry name" value="YD"/>
</dbReference>
<dbReference type="InterPro" id="IPR018247">
    <property type="entry name" value="EF_Hand_1_Ca_BS"/>
</dbReference>
<evidence type="ECO:0000256" key="2">
    <source>
        <dbReference type="SAM" id="Phobius"/>
    </source>
</evidence>
<dbReference type="PROSITE" id="PS00018">
    <property type="entry name" value="EF_HAND_1"/>
    <property type="match status" value="1"/>
</dbReference>
<dbReference type="NCBIfam" id="TIGR01643">
    <property type="entry name" value="YD_repeat_2x"/>
    <property type="match status" value="1"/>
</dbReference>
<reference evidence="4 5" key="1">
    <citation type="journal article" date="2015" name="Nature">
        <title>rRNA introns, odd ribosomes, and small enigmatic genomes across a large radiation of phyla.</title>
        <authorList>
            <person name="Brown C.T."/>
            <person name="Hug L.A."/>
            <person name="Thomas B.C."/>
            <person name="Sharon I."/>
            <person name="Castelle C.J."/>
            <person name="Singh A."/>
            <person name="Wilkins M.J."/>
            <person name="Williams K.H."/>
            <person name="Banfield J.F."/>
        </authorList>
    </citation>
    <scope>NUCLEOTIDE SEQUENCE [LARGE SCALE GENOMIC DNA]</scope>
</reference>
<accession>A0A0G1UYQ0</accession>
<gene>
    <name evidence="4" type="ORF">UY33_C0035G0009</name>
</gene>
<evidence type="ECO:0000259" key="3">
    <source>
        <dbReference type="Pfam" id="PF25023"/>
    </source>
</evidence>
<dbReference type="PATRIC" id="fig|1618355.3.peg.921"/>
<feature type="domain" description="Teneurin-like YD-shell" evidence="3">
    <location>
        <begin position="1524"/>
        <end position="1688"/>
    </location>
</feature>